<protein>
    <submittedName>
        <fullName evidence="1">Uncharacterized protein</fullName>
    </submittedName>
</protein>
<dbReference type="Proteomes" id="UP001153050">
    <property type="component" value="Unassembled WGS sequence"/>
</dbReference>
<proteinExistence type="predicted"/>
<keyword evidence="2" id="KW-1185">Reference proteome</keyword>
<reference evidence="1 2" key="1">
    <citation type="submission" date="2022-03" db="EMBL/GenBank/DDBJ databases">
        <authorList>
            <person name="Brunel B."/>
        </authorList>
    </citation>
    <scope>NUCLEOTIDE SEQUENCE [LARGE SCALE GENOMIC DNA]</scope>
    <source>
        <strain evidence="1">STM5069sample</strain>
    </source>
</reference>
<organism evidence="1 2">
    <name type="scientific">Mesorhizobium escarrei</name>
    <dbReference type="NCBI Taxonomy" id="666018"/>
    <lineage>
        <taxon>Bacteria</taxon>
        <taxon>Pseudomonadati</taxon>
        <taxon>Pseudomonadota</taxon>
        <taxon>Alphaproteobacteria</taxon>
        <taxon>Hyphomicrobiales</taxon>
        <taxon>Phyllobacteriaceae</taxon>
        <taxon>Mesorhizobium</taxon>
    </lineage>
</organism>
<dbReference type="EMBL" id="CAKXZT010000079">
    <property type="protein sequence ID" value="CAH2397310.1"/>
    <property type="molecule type" value="Genomic_DNA"/>
</dbReference>
<evidence type="ECO:0000313" key="1">
    <source>
        <dbReference type="EMBL" id="CAH2397310.1"/>
    </source>
</evidence>
<accession>A0ABM9DL13</accession>
<name>A0ABM9DL13_9HYPH</name>
<gene>
    <name evidence="1" type="ORF">MES5069_170059</name>
</gene>
<sequence length="74" mass="8135">MSEQNADTVARNSLSDFPDSARIAICLKSADDTKDTPDTRHNLDHARPGPCRFRICLGSGLPDLRTKIKLAAIR</sequence>
<comment type="caution">
    <text evidence="1">The sequence shown here is derived from an EMBL/GenBank/DDBJ whole genome shotgun (WGS) entry which is preliminary data.</text>
</comment>
<evidence type="ECO:0000313" key="2">
    <source>
        <dbReference type="Proteomes" id="UP001153050"/>
    </source>
</evidence>